<dbReference type="AlphaFoldDB" id="V9Z2Q0"/>
<protein>
    <submittedName>
        <fullName evidence="1">Uncharacterized protein</fullName>
    </submittedName>
</protein>
<proteinExistence type="predicted"/>
<reference evidence="1" key="1">
    <citation type="submission" date="2013-09" db="EMBL/GenBank/DDBJ databases">
        <title>Complete nucleotide sequence of Streptomyces linear plasmid pFRL3.</title>
        <authorList>
            <person name="Chen Z."/>
            <person name="Fang P."/>
            <person name="Qin Z."/>
        </authorList>
    </citation>
    <scope>NUCLEOTIDE SEQUENCE</scope>
    <source>
        <plasmid evidence="1">pFRL3</plasmid>
    </source>
</reference>
<organism evidence="1">
    <name type="scientific">Streptomyces sp. FR1</name>
    <dbReference type="NCBI Taxonomy" id="349971"/>
    <lineage>
        <taxon>Bacteria</taxon>
        <taxon>Bacillati</taxon>
        <taxon>Actinomycetota</taxon>
        <taxon>Actinomycetes</taxon>
        <taxon>Kitasatosporales</taxon>
        <taxon>Streptomycetaceae</taxon>
        <taxon>Streptomyces</taxon>
    </lineage>
</organism>
<accession>V9Z2Q0</accession>
<name>V9Z2Q0_9ACTN</name>
<dbReference type="RefSeq" id="WP_024126199.1">
    <property type="nucleotide sequence ID" value="NC_023283.1"/>
</dbReference>
<keyword evidence="1" id="KW-0614">Plasmid</keyword>
<sequence length="136" mass="15096">MAPLPRLLDEQDRCVYLDLGGAYFAVDTETRRICWSDPLGPSLLFHPAVRAEAGGPATYGHINLYYDGDWAPRAYTLRAVEDLEQGDLVTWEGCVRTVTSTARGRLGKIDVFVDHPAFTGPYPRDPQDLVPLHPPS</sequence>
<geneLocation type="plasmid" evidence="1">
    <name>pFRL3</name>
</geneLocation>
<dbReference type="EMBL" id="KF602048">
    <property type="protein sequence ID" value="AHE38817.1"/>
    <property type="molecule type" value="Genomic_DNA"/>
</dbReference>
<evidence type="ECO:0000313" key="1">
    <source>
        <dbReference type="EMBL" id="AHE38817.1"/>
    </source>
</evidence>
<gene>
    <name evidence="1" type="ORF">pFRL3_40</name>
</gene>